<dbReference type="SUPFAM" id="SSF47592">
    <property type="entry name" value="SWIB/MDM2 domain"/>
    <property type="match status" value="1"/>
</dbReference>
<dbReference type="PANTHER" id="PTHR46851">
    <property type="entry name" value="OS01G0884500 PROTEIN"/>
    <property type="match status" value="1"/>
</dbReference>
<dbReference type="CDD" id="cd10567">
    <property type="entry name" value="SWIB-MDM2_like"/>
    <property type="match status" value="1"/>
</dbReference>
<dbReference type="InterPro" id="IPR035445">
    <property type="entry name" value="GYF-like_dom_sf"/>
</dbReference>
<evidence type="ECO:0000313" key="4">
    <source>
        <dbReference type="EMBL" id="TXG60708.1"/>
    </source>
</evidence>
<evidence type="ECO:0000259" key="3">
    <source>
        <dbReference type="PROSITE" id="PS51925"/>
    </source>
</evidence>
<name>A0A5C7HV35_9ROSI</name>
<dbReference type="Pfam" id="PF02201">
    <property type="entry name" value="SWIB"/>
    <property type="match status" value="1"/>
</dbReference>
<evidence type="ECO:0000313" key="5">
    <source>
        <dbReference type="Proteomes" id="UP000323000"/>
    </source>
</evidence>
<dbReference type="InterPro" id="IPR036885">
    <property type="entry name" value="SWIB_MDM2_dom_sf"/>
</dbReference>
<dbReference type="PANTHER" id="PTHR46851:SF11">
    <property type="entry name" value="GYF DOMAIN-CONTAINING PROTEIN"/>
    <property type="match status" value="1"/>
</dbReference>
<dbReference type="AlphaFoldDB" id="A0A5C7HV35"/>
<dbReference type="OrthoDB" id="6415790at2759"/>
<dbReference type="PROSITE" id="PS51360">
    <property type="entry name" value="PLUS3"/>
    <property type="match status" value="1"/>
</dbReference>
<accession>A0A5C7HV35</accession>
<organism evidence="4 5">
    <name type="scientific">Acer yangbiense</name>
    <dbReference type="NCBI Taxonomy" id="1000413"/>
    <lineage>
        <taxon>Eukaryota</taxon>
        <taxon>Viridiplantae</taxon>
        <taxon>Streptophyta</taxon>
        <taxon>Embryophyta</taxon>
        <taxon>Tracheophyta</taxon>
        <taxon>Spermatophyta</taxon>
        <taxon>Magnoliopsida</taxon>
        <taxon>eudicotyledons</taxon>
        <taxon>Gunneridae</taxon>
        <taxon>Pentapetalae</taxon>
        <taxon>rosids</taxon>
        <taxon>malvids</taxon>
        <taxon>Sapindales</taxon>
        <taxon>Sapindaceae</taxon>
        <taxon>Hippocastanoideae</taxon>
        <taxon>Acereae</taxon>
        <taxon>Acer</taxon>
    </lineage>
</organism>
<dbReference type="Pfam" id="PF02213">
    <property type="entry name" value="GYF"/>
    <property type="match status" value="1"/>
</dbReference>
<proteinExistence type="predicted"/>
<feature type="domain" description="DM2" evidence="3">
    <location>
        <begin position="34"/>
        <end position="117"/>
    </location>
</feature>
<dbReference type="SUPFAM" id="SSF55277">
    <property type="entry name" value="GYF domain"/>
    <property type="match status" value="1"/>
</dbReference>
<evidence type="ECO:0000259" key="2">
    <source>
        <dbReference type="PROSITE" id="PS51360"/>
    </source>
</evidence>
<dbReference type="Pfam" id="PF03126">
    <property type="entry name" value="Plus-3"/>
    <property type="match status" value="1"/>
</dbReference>
<dbReference type="PROSITE" id="PS50829">
    <property type="entry name" value="GYF"/>
    <property type="match status" value="1"/>
</dbReference>
<protein>
    <recommendedName>
        <fullName evidence="6">GYF domain-containing protein</fullName>
    </recommendedName>
</protein>
<feature type="domain" description="Plus3" evidence="2">
    <location>
        <begin position="169"/>
        <end position="298"/>
    </location>
</feature>
<dbReference type="SMART" id="SM00444">
    <property type="entry name" value="GYF"/>
    <property type="match status" value="1"/>
</dbReference>
<dbReference type="SMART" id="SM00719">
    <property type="entry name" value="Plus3"/>
    <property type="match status" value="1"/>
</dbReference>
<dbReference type="InterPro" id="IPR045894">
    <property type="entry name" value="At5g08430-like"/>
</dbReference>
<dbReference type="Gene3D" id="3.30.1490.40">
    <property type="match status" value="1"/>
</dbReference>
<dbReference type="PROSITE" id="PS51925">
    <property type="entry name" value="SWIB_MDM2"/>
    <property type="match status" value="1"/>
</dbReference>
<dbReference type="EMBL" id="VAHF01000006">
    <property type="protein sequence ID" value="TXG60708.1"/>
    <property type="molecule type" value="Genomic_DNA"/>
</dbReference>
<dbReference type="InterPro" id="IPR004343">
    <property type="entry name" value="Plus-3_dom"/>
</dbReference>
<dbReference type="InterPro" id="IPR003169">
    <property type="entry name" value="GYF"/>
</dbReference>
<comment type="caution">
    <text evidence="4">The sequence shown here is derived from an EMBL/GenBank/DDBJ whole genome shotgun (WGS) entry which is preliminary data.</text>
</comment>
<gene>
    <name evidence="4" type="ORF">EZV62_015281</name>
</gene>
<dbReference type="Gene3D" id="1.10.245.10">
    <property type="entry name" value="SWIB/MDM2 domain"/>
    <property type="match status" value="1"/>
</dbReference>
<dbReference type="InterPro" id="IPR036128">
    <property type="entry name" value="Plus3-like_sf"/>
</dbReference>
<dbReference type="GO" id="GO:0003677">
    <property type="term" value="F:DNA binding"/>
    <property type="evidence" value="ECO:0007669"/>
    <property type="project" value="InterPro"/>
</dbReference>
<dbReference type="SUPFAM" id="SSF159042">
    <property type="entry name" value="Plus3-like"/>
    <property type="match status" value="1"/>
</dbReference>
<dbReference type="Gene3D" id="3.90.70.200">
    <property type="entry name" value="Plus-3 domain"/>
    <property type="match status" value="1"/>
</dbReference>
<dbReference type="Proteomes" id="UP000323000">
    <property type="component" value="Chromosome 6"/>
</dbReference>
<sequence length="606" mass="68911">MGEQVEAPFTWVEEYTNPSYPPLTGSKRKVKSKKKEFLGWGSKPLIEFLRSIAKDITQQISRHDVTAIINRYVNDNNLVHPLKKKRINCDDKLHALFGRKSIARNKIHNMLEPHYAENLDNSDDDELLYSSEEDNTCTNYEQQKTLNSERKTTPSKKRALETPKSCFAAIITQNVKLVYLKRSLVLDLLNDPNTFERKIVGSFVRIKSDPNDYLQKNYYCLMLVTGIKMVPGADDGSTEILLRVANFFKDVPISLLSDDNFSEEECEDLRQRVKDGLLNKPTIVELEEKAQILHEDITKHWLVGELALLQKLIDRANEKGWRREYPFLIGLYLLDSGCFAVDAGKECLEFVFFETRVGYSGLRQLLQTPAEQSRLLREVPKVIVEAIEQEAPEVIADAIEQEAPEHDSPDGIKQGNNGSQVPILKETSEIPICDITANGISSCFVSHNTEFTGIQAALSKSKQQTEPGLHSLVSCLSFESFISILPGILLDFSMGEQQKLPTEIRNESIVVPQPVTKEENKMAEVIELSDDDENEIPIFDFDLERLEWQYADPQGDIQGPFSVTSLKRWSDADYFPPGFKVWKTGQRPDEAVLVCDLLQWAFPNNF</sequence>
<evidence type="ECO:0000259" key="1">
    <source>
        <dbReference type="PROSITE" id="PS50829"/>
    </source>
</evidence>
<dbReference type="Pfam" id="PF25980">
    <property type="entry name" value="NERD_plant"/>
    <property type="match status" value="1"/>
</dbReference>
<keyword evidence="5" id="KW-1185">Reference proteome</keyword>
<reference evidence="5" key="1">
    <citation type="journal article" date="2019" name="Gigascience">
        <title>De novo genome assembly of the endangered Acer yangbiense, a plant species with extremely small populations endemic to Yunnan Province, China.</title>
        <authorList>
            <person name="Yang J."/>
            <person name="Wariss H.M."/>
            <person name="Tao L."/>
            <person name="Zhang R."/>
            <person name="Yun Q."/>
            <person name="Hollingsworth P."/>
            <person name="Dao Z."/>
            <person name="Luo G."/>
            <person name="Guo H."/>
            <person name="Ma Y."/>
            <person name="Sun W."/>
        </authorList>
    </citation>
    <scope>NUCLEOTIDE SEQUENCE [LARGE SCALE GENOMIC DNA]</scope>
    <source>
        <strain evidence="5">cv. Malutang</strain>
    </source>
</reference>
<dbReference type="InterPro" id="IPR058668">
    <property type="entry name" value="NERD_dom"/>
</dbReference>
<feature type="domain" description="GYF" evidence="1">
    <location>
        <begin position="545"/>
        <end position="599"/>
    </location>
</feature>
<dbReference type="InterPro" id="IPR003121">
    <property type="entry name" value="SWIB_MDM2_domain"/>
</dbReference>
<evidence type="ECO:0008006" key="6">
    <source>
        <dbReference type="Google" id="ProtNLM"/>
    </source>
</evidence>